<evidence type="ECO:0008006" key="3">
    <source>
        <dbReference type="Google" id="ProtNLM"/>
    </source>
</evidence>
<keyword evidence="2" id="KW-1185">Reference proteome</keyword>
<accession>A0A385DY15</accession>
<organism evidence="1 2">
    <name type="scientific">Gordonia phage Neville</name>
    <dbReference type="NCBI Taxonomy" id="2301693"/>
    <lineage>
        <taxon>Viruses</taxon>
        <taxon>Duplodnaviria</taxon>
        <taxon>Heunggongvirae</taxon>
        <taxon>Uroviricota</taxon>
        <taxon>Caudoviricetes</taxon>
        <taxon>Deeyouvirinae</taxon>
        <taxon>Nevillevirus</taxon>
        <taxon>Nevillevirus neville</taxon>
    </lineage>
</organism>
<dbReference type="EMBL" id="MH651182">
    <property type="protein sequence ID" value="AXQ64420.1"/>
    <property type="molecule type" value="Genomic_DNA"/>
</dbReference>
<proteinExistence type="predicted"/>
<dbReference type="RefSeq" id="YP_010245907.1">
    <property type="nucleotide sequence ID" value="NC_060131.1"/>
</dbReference>
<name>A0A385DY15_9CAUD</name>
<evidence type="ECO:0000313" key="1">
    <source>
        <dbReference type="EMBL" id="AXQ64420.1"/>
    </source>
</evidence>
<reference evidence="1 2" key="1">
    <citation type="submission" date="2018-07" db="EMBL/GenBank/DDBJ databases">
        <authorList>
            <person name="Bragdon E."/>
            <person name="Orellana H."/>
            <person name="Sterchele H."/>
            <person name="Molloy S.D."/>
            <person name="Garlena R.A."/>
            <person name="Russell D.A."/>
            <person name="Pope W.H."/>
            <person name="Jacobs-Sera D."/>
            <person name="Hatfull G.F."/>
        </authorList>
    </citation>
    <scope>NUCLEOTIDE SEQUENCE [LARGE SCALE GENOMIC DNA]</scope>
</reference>
<protein>
    <recommendedName>
        <fullName evidence="3">DUF4258 domain-containing protein</fullName>
    </recommendedName>
</protein>
<dbReference type="GeneID" id="70080423"/>
<sequence length="95" mass="10898">MTASTLKSADFEFSPHAIDRMLDMAVDAPEVIRAMQGTKITDPQGFRWIGERVTVFAVWDPRLQKHVVTTVVWKTEDLWRKDMSIAPCHGREVKL</sequence>
<dbReference type="Proteomes" id="UP000261731">
    <property type="component" value="Segment"/>
</dbReference>
<gene>
    <name evidence="1" type="primary">51</name>
    <name evidence="1" type="ORF">SEA_NEVILLE_51</name>
</gene>
<evidence type="ECO:0000313" key="2">
    <source>
        <dbReference type="Proteomes" id="UP000261731"/>
    </source>
</evidence>
<dbReference type="KEGG" id="vg:70080423"/>